<organism evidence="1 2">
    <name type="scientific">Mytilus edulis</name>
    <name type="common">Blue mussel</name>
    <dbReference type="NCBI Taxonomy" id="6550"/>
    <lineage>
        <taxon>Eukaryota</taxon>
        <taxon>Metazoa</taxon>
        <taxon>Spiralia</taxon>
        <taxon>Lophotrochozoa</taxon>
        <taxon>Mollusca</taxon>
        <taxon>Bivalvia</taxon>
        <taxon>Autobranchia</taxon>
        <taxon>Pteriomorphia</taxon>
        <taxon>Mytilida</taxon>
        <taxon>Mytiloidea</taxon>
        <taxon>Mytilidae</taxon>
        <taxon>Mytilinae</taxon>
        <taxon>Mytilus</taxon>
    </lineage>
</organism>
<evidence type="ECO:0000313" key="2">
    <source>
        <dbReference type="Proteomes" id="UP000683360"/>
    </source>
</evidence>
<comment type="caution">
    <text evidence="1">The sequence shown here is derived from an EMBL/GenBank/DDBJ whole genome shotgun (WGS) entry which is preliminary data.</text>
</comment>
<keyword evidence="2" id="KW-1185">Reference proteome</keyword>
<evidence type="ECO:0000313" key="1">
    <source>
        <dbReference type="EMBL" id="CAG2197267.1"/>
    </source>
</evidence>
<proteinExistence type="predicted"/>
<dbReference type="Proteomes" id="UP000683360">
    <property type="component" value="Unassembled WGS sequence"/>
</dbReference>
<dbReference type="EMBL" id="CAJPWZ010000644">
    <property type="protein sequence ID" value="CAG2197267.1"/>
    <property type="molecule type" value="Genomic_DNA"/>
</dbReference>
<dbReference type="AlphaFoldDB" id="A0A8S3QWD9"/>
<protein>
    <submittedName>
        <fullName evidence="1">Uncharacterized protein</fullName>
    </submittedName>
</protein>
<sequence length="490" mass="55367">MFNFGAEYISQDGYFEIAGYPLNKFFWCKKGLFSINCKQCFLSGRRIKSETEEVSKRGLSSRDVDILQIETPNIVTEVTMEKIQSVADHYMLDLLLIADKQDDVDTTKNYQIIYDTTFIEPDNRINKIGLTLSTASKQRLIGECGKNSNKKLIHYLERSPLLKITGDNMNIFIKPSCQSEETSNFDLHLFASNAISCRAATPNLNTSAPKDVRPLNSDIVKLTDTEKDQIRNSCIVLAEEINLKLKKYQIAAWYVEGVLVKCVIVEVVRRLLDSAPEDNWNLCQMSAFSNTETIRNEIKSSRDVDILQIETPNIVTLVTMKKIQYVADHYMLDLLLIADKQDDVDTTQNYQFIYDTTFIEPNNRINKIGLTLSTASKQRLIGECGKNSNQKLIDYLERSPLLKITGDNMDIFIKPSCQSAETSNFDLHLFASNAISCRAATPNLNTSAPKDVRPLNSDIVKLTDTEKDQIRNSCIVLVGSNKIQLIDSTG</sequence>
<accession>A0A8S3QWD9</accession>
<name>A0A8S3QWD9_MYTED</name>
<reference evidence="1" key="1">
    <citation type="submission" date="2021-03" db="EMBL/GenBank/DDBJ databases">
        <authorList>
            <person name="Bekaert M."/>
        </authorList>
    </citation>
    <scope>NUCLEOTIDE SEQUENCE</scope>
</reference>
<gene>
    <name evidence="1" type="ORF">MEDL_12167</name>
</gene>